<dbReference type="GO" id="GO:0016020">
    <property type="term" value="C:membrane"/>
    <property type="evidence" value="ECO:0007669"/>
    <property type="project" value="UniProtKB-SubCell"/>
</dbReference>
<keyword evidence="10" id="KW-1185">Reference proteome</keyword>
<dbReference type="Proteomes" id="UP001164286">
    <property type="component" value="Unassembled WGS sequence"/>
</dbReference>
<evidence type="ECO:0000256" key="6">
    <source>
        <dbReference type="ARBA" id="ARBA00023128"/>
    </source>
</evidence>
<dbReference type="Gene3D" id="1.20.5.340">
    <property type="match status" value="1"/>
</dbReference>
<evidence type="ECO:0000313" key="9">
    <source>
        <dbReference type="EMBL" id="KAI9638891.1"/>
    </source>
</evidence>
<evidence type="ECO:0000256" key="1">
    <source>
        <dbReference type="ARBA" id="ARBA00004173"/>
    </source>
</evidence>
<keyword evidence="5" id="KW-0175">Coiled coil</keyword>
<evidence type="ECO:0000256" key="4">
    <source>
        <dbReference type="ARBA" id="ARBA00022989"/>
    </source>
</evidence>
<dbReference type="AlphaFoldDB" id="A0AA38HGC5"/>
<feature type="compositionally biased region" description="Low complexity" evidence="8">
    <location>
        <begin position="78"/>
        <end position="93"/>
    </location>
</feature>
<evidence type="ECO:0000256" key="5">
    <source>
        <dbReference type="ARBA" id="ARBA00023054"/>
    </source>
</evidence>
<dbReference type="GeneID" id="77730975"/>
<evidence type="ECO:0000256" key="3">
    <source>
        <dbReference type="ARBA" id="ARBA00022692"/>
    </source>
</evidence>
<evidence type="ECO:0000256" key="8">
    <source>
        <dbReference type="SAM" id="MobiDB-lite"/>
    </source>
</evidence>
<dbReference type="GO" id="GO:0005739">
    <property type="term" value="C:mitochondrion"/>
    <property type="evidence" value="ECO:0007669"/>
    <property type="project" value="UniProtKB-SubCell"/>
</dbReference>
<sequence>MIPSILARRWLTRAPALRTPLRYAIPSRTPARTIVIQAPGPSDERQPLEIVDASPTSDPFRNQHPYAAIEPPTPQNQTEETSPTTATVPATSLPAPPASVPFRPLYLQHPFDTHAFVAYLEKHDVSLGTARVLMEAVRRFIVRRGEVARDCMLGKEDMENAAYLFRAALNELRTELSVRTRNDGTALKAMSSAIRREVDQLEQKLKEDVQTLKHDIEMDMNNRKADTRTEMKGFDMEIEEINNKFTISLGDLRTEIESAKWDSVRRAISIIVVVVLFGVGTSIYYAPPNNPPPPAVAPIKPAPAMRDMSTSTDDELMTDEAVVTISEEKLEKLLMDKGVADIATGRGKRARVEKEEVHVDRI</sequence>
<comment type="caution">
    <text evidence="9">The sequence shown here is derived from an EMBL/GenBank/DDBJ whole genome shotgun (WGS) entry which is preliminary data.</text>
</comment>
<evidence type="ECO:0000313" key="10">
    <source>
        <dbReference type="Proteomes" id="UP001164286"/>
    </source>
</evidence>
<organism evidence="9 10">
    <name type="scientific">Dioszegia hungarica</name>
    <dbReference type="NCBI Taxonomy" id="4972"/>
    <lineage>
        <taxon>Eukaryota</taxon>
        <taxon>Fungi</taxon>
        <taxon>Dikarya</taxon>
        <taxon>Basidiomycota</taxon>
        <taxon>Agaricomycotina</taxon>
        <taxon>Tremellomycetes</taxon>
        <taxon>Tremellales</taxon>
        <taxon>Bulleribasidiaceae</taxon>
        <taxon>Dioszegia</taxon>
    </lineage>
</organism>
<reference evidence="9" key="1">
    <citation type="journal article" date="2022" name="G3 (Bethesda)">
        <title>High quality genome of the basidiomycete yeast Dioszegia hungarica PDD-24b-2 isolated from cloud water.</title>
        <authorList>
            <person name="Jarrige D."/>
            <person name="Haridas S."/>
            <person name="Bleykasten-Grosshans C."/>
            <person name="Joly M."/>
            <person name="Nadalig T."/>
            <person name="Sancelme M."/>
            <person name="Vuilleumier S."/>
            <person name="Grigoriev I.V."/>
            <person name="Amato P."/>
            <person name="Bringel F."/>
        </authorList>
    </citation>
    <scope>NUCLEOTIDE SEQUENCE</scope>
    <source>
        <strain evidence="9">PDD-24b-2</strain>
    </source>
</reference>
<keyword evidence="3" id="KW-0812">Transmembrane</keyword>
<proteinExistence type="predicted"/>
<dbReference type="Pfam" id="PF07798">
    <property type="entry name" value="CCDC90-like"/>
    <property type="match status" value="1"/>
</dbReference>
<dbReference type="EMBL" id="JAKWFO010000002">
    <property type="protein sequence ID" value="KAI9638891.1"/>
    <property type="molecule type" value="Genomic_DNA"/>
</dbReference>
<keyword evidence="6" id="KW-0496">Mitochondrion</keyword>
<dbReference type="PANTHER" id="PTHR14360:SF12">
    <property type="entry name" value="MOZ PROTEIN REPRESENTS A CHROMATIN-ASSOCIATED ACETYLTRANSFERASE"/>
    <property type="match status" value="1"/>
</dbReference>
<gene>
    <name evidence="9" type="ORF">MKK02DRAFT_41918</name>
</gene>
<comment type="subcellular location">
    <subcellularLocation>
        <location evidence="2">Membrane</location>
    </subcellularLocation>
    <subcellularLocation>
        <location evidence="1">Mitochondrion</location>
    </subcellularLocation>
</comment>
<dbReference type="PANTHER" id="PTHR14360">
    <property type="entry name" value="PROTEIN FMP32, MITOCHONDRIAL"/>
    <property type="match status" value="1"/>
</dbReference>
<protein>
    <submittedName>
        <fullName evidence="9">Mitochondrion protein</fullName>
    </submittedName>
</protein>
<keyword evidence="4" id="KW-1133">Transmembrane helix</keyword>
<evidence type="ECO:0000256" key="7">
    <source>
        <dbReference type="ARBA" id="ARBA00023136"/>
    </source>
</evidence>
<feature type="region of interest" description="Disordered" evidence="8">
    <location>
        <begin position="38"/>
        <end position="94"/>
    </location>
</feature>
<keyword evidence="7" id="KW-0472">Membrane</keyword>
<name>A0AA38HGC5_9TREE</name>
<dbReference type="InterPro" id="IPR024461">
    <property type="entry name" value="CCDC90-like"/>
</dbReference>
<dbReference type="RefSeq" id="XP_052948668.1">
    <property type="nucleotide sequence ID" value="XM_053091770.1"/>
</dbReference>
<evidence type="ECO:0000256" key="2">
    <source>
        <dbReference type="ARBA" id="ARBA00004370"/>
    </source>
</evidence>
<accession>A0AA38HGC5</accession>